<dbReference type="OrthoDB" id="9803432at2"/>
<keyword evidence="3" id="KW-0347">Helicase</keyword>
<protein>
    <recommendedName>
        <fullName evidence="3">ATP-dependent RecD2 DNA helicase</fullName>
        <ecNumber evidence="3">5.6.2.3</ecNumber>
    </recommendedName>
    <alternativeName>
        <fullName evidence="3">DNA 5'-3' helicase subunit RecD2</fullName>
    </alternativeName>
</protein>
<dbReference type="Pfam" id="PF18335">
    <property type="entry name" value="SH3_13"/>
    <property type="match status" value="1"/>
</dbReference>
<dbReference type="GO" id="GO:0003677">
    <property type="term" value="F:DNA binding"/>
    <property type="evidence" value="ECO:0007669"/>
    <property type="project" value="UniProtKB-UniRule"/>
</dbReference>
<dbReference type="PATRIC" id="fig|52689.4.peg.335"/>
<evidence type="ECO:0000259" key="4">
    <source>
        <dbReference type="SMART" id="SM00278"/>
    </source>
</evidence>
<dbReference type="GO" id="GO:0016887">
    <property type="term" value="F:ATP hydrolysis activity"/>
    <property type="evidence" value="ECO:0007669"/>
    <property type="project" value="RHEA"/>
</dbReference>
<keyword evidence="3" id="KW-0378">Hydrolase</keyword>
<feature type="domain" description="Helix-hairpin-helix DNA-binding motif class 1" evidence="4">
    <location>
        <begin position="180"/>
        <end position="199"/>
    </location>
</feature>
<dbReference type="SMART" id="SM00382">
    <property type="entry name" value="AAA"/>
    <property type="match status" value="1"/>
</dbReference>
<comment type="catalytic activity">
    <reaction evidence="3">
        <text>ATP + H2O = ADP + phosphate + H(+)</text>
        <dbReference type="Rhea" id="RHEA:13065"/>
        <dbReference type="ChEBI" id="CHEBI:15377"/>
        <dbReference type="ChEBI" id="CHEBI:15378"/>
        <dbReference type="ChEBI" id="CHEBI:30616"/>
        <dbReference type="ChEBI" id="CHEBI:43474"/>
        <dbReference type="ChEBI" id="CHEBI:456216"/>
        <dbReference type="EC" id="5.6.2.3"/>
    </reaction>
</comment>
<keyword evidence="3" id="KW-0413">Isomerase</keyword>
<dbReference type="Pfam" id="PF23139">
    <property type="entry name" value="OB_YrrC"/>
    <property type="match status" value="1"/>
</dbReference>
<evidence type="ECO:0000256" key="2">
    <source>
        <dbReference type="ARBA" id="ARBA00022840"/>
    </source>
</evidence>
<sequence>METIKGAVEHIVFRNSSNGYTVAHFDIEGDMVTVVGNFEELNLGEYLKMTGFWIEHKNYGDQFSMESYAMEIPTSTEGITRYLASGILPGIGEKTAKAIVKHFGEDTLDILDNNPDRLSEIKGIGKKTLAGIKEVYTEQREVRHIMIQIQDYGISANWAMKLYKTYKADTISVLLNNPYQMIDDIRGIGFKIADQIAEQLGFETTSPGRILAGINYSLSECYNRGNTFMTEAELVDTSSRILGVDADEIVYQLGELILMGGIIQETVRDQIVYYPRNLYEAEDNTALAMARISKGIYEIPNMDIEAKIKKYEKDMSITLDDKQREAIIAAMDHGVIIITGGPGTGKTTIINGIVRIFEEMGLKTVLAAPTGRAAKRITETTGHEAKTIHRLLEYEFSQNEDFPSFSKDEGNPLEVDAIIVDESSMIDILLMDSLLTAIQPGTRLIMVGDADQLPSVGPGNVLKDVIESDVVKVLGLERIYRQSAESMISVNAFEINHGHMPDINNESDFLFLNKNDGDKLLKDILELVTYRIPNAKGFKSIQDIQVISPMKKGKVGVVNLNKELQGVLNPPSDSRAQREFGMVIYREGDKVMQIKNNYRMKWEDVNGFEEGEGIYNGDIGILETINEREKSFTIIFNDGKRVVYDFDQMDEITHAYAMTVHKSQGSEFPVVIMPIVGGPPLFLNRKLLYTAVTRAKKLLILMGSNYVFRQMIKSGDSQERQTALKERIIDYINNPMI</sequence>
<dbReference type="EC" id="5.6.2.3" evidence="3"/>
<dbReference type="InterPro" id="IPR050534">
    <property type="entry name" value="Coronavir_polyprotein_1ab"/>
</dbReference>
<feature type="domain" description="Helix-hairpin-helix DNA-binding motif class 1" evidence="4">
    <location>
        <begin position="116"/>
        <end position="135"/>
    </location>
</feature>
<dbReference type="GO" id="GO:0043139">
    <property type="term" value="F:5'-3' DNA helicase activity"/>
    <property type="evidence" value="ECO:0007669"/>
    <property type="project" value="UniProtKB-UniRule"/>
</dbReference>
<dbReference type="GO" id="GO:0017116">
    <property type="term" value="F:single-stranded DNA helicase activity"/>
    <property type="evidence" value="ECO:0007669"/>
    <property type="project" value="TreeGrafter"/>
</dbReference>
<gene>
    <name evidence="3" type="primary">recD2</name>
    <name evidence="6" type="ORF">AKG39_06195</name>
</gene>
<dbReference type="InterPro" id="IPR006345">
    <property type="entry name" value="RecD2"/>
</dbReference>
<comment type="function">
    <text evidence="3">DNA-dependent ATPase and ATP-dependent 5'-3' DNA helicase. Has no activity on blunt DNA or DNA with 3'-overhangs, requires at least 10 bases of 5'-ssDNA for helicase activity.</text>
</comment>
<dbReference type="GO" id="GO:0006310">
    <property type="term" value="P:DNA recombination"/>
    <property type="evidence" value="ECO:0007669"/>
    <property type="project" value="InterPro"/>
</dbReference>
<evidence type="ECO:0000313" key="6">
    <source>
        <dbReference type="EMBL" id="KNZ42512.1"/>
    </source>
</evidence>
<dbReference type="PANTHER" id="PTHR43788:SF6">
    <property type="entry name" value="DNA HELICASE B"/>
    <property type="match status" value="1"/>
</dbReference>
<keyword evidence="2 3" id="KW-0067">ATP-binding</keyword>
<dbReference type="EMBL" id="LGYO01000012">
    <property type="protein sequence ID" value="KNZ42512.1"/>
    <property type="molecule type" value="Genomic_DNA"/>
</dbReference>
<dbReference type="InterPro" id="IPR003583">
    <property type="entry name" value="Hlx-hairpin-Hlx_DNA-bd_motif"/>
</dbReference>
<evidence type="ECO:0000313" key="7">
    <source>
        <dbReference type="Proteomes" id="UP000036873"/>
    </source>
</evidence>
<dbReference type="Gene3D" id="3.40.50.300">
    <property type="entry name" value="P-loop containing nucleotide triphosphate hydrolases"/>
    <property type="match status" value="2"/>
</dbReference>
<dbReference type="Gene3D" id="1.10.150.20">
    <property type="entry name" value="5' to 3' exonuclease, C-terminal subdomain"/>
    <property type="match status" value="1"/>
</dbReference>
<dbReference type="AlphaFoldDB" id="A0A0L6U2E3"/>
<dbReference type="Pfam" id="PF14520">
    <property type="entry name" value="HHH_5"/>
    <property type="match status" value="1"/>
</dbReference>
<name>A0A0L6U2E3_9FIRM</name>
<evidence type="ECO:0000256" key="3">
    <source>
        <dbReference type="HAMAP-Rule" id="MF_01488"/>
    </source>
</evidence>
<proteinExistence type="inferred from homology"/>
<feature type="domain" description="AAA+ ATPase" evidence="5">
    <location>
        <begin position="332"/>
        <end position="478"/>
    </location>
</feature>
<dbReference type="Proteomes" id="UP000036873">
    <property type="component" value="Unassembled WGS sequence"/>
</dbReference>
<evidence type="ECO:0000259" key="5">
    <source>
        <dbReference type="SMART" id="SM00382"/>
    </source>
</evidence>
<dbReference type="SMART" id="SM00278">
    <property type="entry name" value="HhH1"/>
    <property type="match status" value="4"/>
</dbReference>
<feature type="domain" description="Helix-hairpin-helix DNA-binding motif class 1" evidence="4">
    <location>
        <begin position="471"/>
        <end position="490"/>
    </location>
</feature>
<dbReference type="InterPro" id="IPR029493">
    <property type="entry name" value="RecD2-like_HHH"/>
</dbReference>
<evidence type="ECO:0000256" key="1">
    <source>
        <dbReference type="ARBA" id="ARBA00022741"/>
    </source>
</evidence>
<dbReference type="CDD" id="cd17933">
    <property type="entry name" value="DEXSc_RecD-like"/>
    <property type="match status" value="1"/>
</dbReference>
<dbReference type="InterPro" id="IPR055446">
    <property type="entry name" value="RecD2_N_OB"/>
</dbReference>
<dbReference type="PANTHER" id="PTHR43788">
    <property type="entry name" value="DNA2/NAM7 HELICASE FAMILY MEMBER"/>
    <property type="match status" value="1"/>
</dbReference>
<accession>A0A0L6U2E3</accession>
<dbReference type="SUPFAM" id="SSF52540">
    <property type="entry name" value="P-loop containing nucleoside triphosphate hydrolases"/>
    <property type="match status" value="2"/>
</dbReference>
<dbReference type="CDD" id="cd18809">
    <property type="entry name" value="SF1_C_RecD"/>
    <property type="match status" value="1"/>
</dbReference>
<dbReference type="STRING" id="52689.AKG39_06195"/>
<dbReference type="HAMAP" id="MF_01488">
    <property type="entry name" value="RecD2"/>
    <property type="match status" value="1"/>
</dbReference>
<dbReference type="SUPFAM" id="SSF47781">
    <property type="entry name" value="RuvA domain 2-like"/>
    <property type="match status" value="1"/>
</dbReference>
<comment type="similarity">
    <text evidence="3">Belongs to the RecD family. RecD2 subfamily.</text>
</comment>
<reference evidence="7" key="1">
    <citation type="submission" date="2015-07" db="EMBL/GenBank/DDBJ databases">
        <title>Draft genome sequence of Acetobacterium bakii DSM 8293, a potential psychrophilic chemical producer through syngas fermentation.</title>
        <authorList>
            <person name="Song Y."/>
            <person name="Hwang S."/>
            <person name="Cho B.-K."/>
        </authorList>
    </citation>
    <scope>NUCLEOTIDE SEQUENCE [LARGE SCALE GENOMIC DNA]</scope>
    <source>
        <strain evidence="7">DSM 8239</strain>
    </source>
</reference>
<dbReference type="RefSeq" id="WP_050739508.1">
    <property type="nucleotide sequence ID" value="NZ_LGYO01000012.1"/>
</dbReference>
<dbReference type="Pfam" id="PF13538">
    <property type="entry name" value="UvrD_C_2"/>
    <property type="match status" value="1"/>
</dbReference>
<dbReference type="InterPro" id="IPR027785">
    <property type="entry name" value="UvrD-like_helicase_C"/>
</dbReference>
<keyword evidence="7" id="KW-1185">Reference proteome</keyword>
<dbReference type="GO" id="GO:0009338">
    <property type="term" value="C:exodeoxyribonuclease V complex"/>
    <property type="evidence" value="ECO:0007669"/>
    <property type="project" value="TreeGrafter"/>
</dbReference>
<dbReference type="InterPro" id="IPR027417">
    <property type="entry name" value="P-loop_NTPase"/>
</dbReference>
<keyword evidence="1 3" id="KW-0547">Nucleotide-binding</keyword>
<comment type="caution">
    <text evidence="6">The sequence shown here is derived from an EMBL/GenBank/DDBJ whole genome shotgun (WGS) entry which is preliminary data.</text>
</comment>
<dbReference type="InterPro" id="IPR010994">
    <property type="entry name" value="RuvA_2-like"/>
</dbReference>
<keyword evidence="3" id="KW-0238">DNA-binding</keyword>
<dbReference type="InterPro" id="IPR041451">
    <property type="entry name" value="RecD2_SH13"/>
</dbReference>
<dbReference type="GO" id="GO:0006281">
    <property type="term" value="P:DNA repair"/>
    <property type="evidence" value="ECO:0007669"/>
    <property type="project" value="InterPro"/>
</dbReference>
<dbReference type="Pfam" id="PF13245">
    <property type="entry name" value="AAA_19"/>
    <property type="match status" value="1"/>
</dbReference>
<feature type="binding site" evidence="3">
    <location>
        <begin position="343"/>
        <end position="347"/>
    </location>
    <ligand>
        <name>ATP</name>
        <dbReference type="ChEBI" id="CHEBI:30616"/>
    </ligand>
</feature>
<dbReference type="InterPro" id="IPR003593">
    <property type="entry name" value="AAA+_ATPase"/>
</dbReference>
<dbReference type="Gene3D" id="1.10.10.2220">
    <property type="match status" value="1"/>
</dbReference>
<organism evidence="6 7">
    <name type="scientific">Acetobacterium bakii</name>
    <dbReference type="NCBI Taxonomy" id="52689"/>
    <lineage>
        <taxon>Bacteria</taxon>
        <taxon>Bacillati</taxon>
        <taxon>Bacillota</taxon>
        <taxon>Clostridia</taxon>
        <taxon>Eubacteriales</taxon>
        <taxon>Eubacteriaceae</taxon>
        <taxon>Acetobacterium</taxon>
    </lineage>
</organism>
<dbReference type="NCBIfam" id="TIGR01448">
    <property type="entry name" value="recD_rel"/>
    <property type="match status" value="1"/>
</dbReference>
<dbReference type="GO" id="GO:0005524">
    <property type="term" value="F:ATP binding"/>
    <property type="evidence" value="ECO:0007669"/>
    <property type="project" value="UniProtKB-UniRule"/>
</dbReference>
<dbReference type="Pfam" id="PF14490">
    <property type="entry name" value="HHH_RecD2"/>
    <property type="match status" value="1"/>
</dbReference>
<feature type="domain" description="Helix-hairpin-helix DNA-binding motif class 1" evidence="4">
    <location>
        <begin position="81"/>
        <end position="102"/>
    </location>
</feature>
<dbReference type="Gene3D" id="2.30.30.940">
    <property type="match status" value="1"/>
</dbReference>